<sequence length="180" mass="20405">MKNTLFLILTAFFLFLAIYFYWGMSKAESQLVVYEEKVTSLEEQVRRYTHRPNVDSLTPISPVTPQVDTSPDDTKVTPPESAAFEDELGSLSNGDVQRLKRKGLKNPEADLMNDLMRKQKSLLTTSGTMGGTMAIRDIRILNDRHALAYFEDGHNGGHLLLRYSVENGNISWTRLDSYTI</sequence>
<protein>
    <recommendedName>
        <fullName evidence="5">DUF2939 domain-containing protein</fullName>
    </recommendedName>
</protein>
<dbReference type="RefSeq" id="WP_066619142.1">
    <property type="nucleotide sequence ID" value="NZ_JBHSYQ010000003.1"/>
</dbReference>
<evidence type="ECO:0000256" key="2">
    <source>
        <dbReference type="SAM" id="MobiDB-lite"/>
    </source>
</evidence>
<feature type="coiled-coil region" evidence="1">
    <location>
        <begin position="24"/>
        <end position="51"/>
    </location>
</feature>
<accession>A0ABW2DI25</accession>
<reference evidence="4" key="1">
    <citation type="journal article" date="2019" name="Int. J. Syst. Evol. Microbiol.">
        <title>The Global Catalogue of Microorganisms (GCM) 10K type strain sequencing project: providing services to taxonomists for standard genome sequencing and annotation.</title>
        <authorList>
            <consortium name="The Broad Institute Genomics Platform"/>
            <consortium name="The Broad Institute Genome Sequencing Center for Infectious Disease"/>
            <person name="Wu L."/>
            <person name="Ma J."/>
        </authorList>
    </citation>
    <scope>NUCLEOTIDE SEQUENCE [LARGE SCALE GENOMIC DNA]</scope>
    <source>
        <strain evidence="4">CGMCC 4.7393</strain>
    </source>
</reference>
<gene>
    <name evidence="3" type="ORF">ACFQHR_07945</name>
</gene>
<name>A0ABW2DI25_9BACT</name>
<proteinExistence type="predicted"/>
<keyword evidence="4" id="KW-1185">Reference proteome</keyword>
<feature type="region of interest" description="Disordered" evidence="2">
    <location>
        <begin position="52"/>
        <end position="77"/>
    </location>
</feature>
<evidence type="ECO:0000313" key="4">
    <source>
        <dbReference type="Proteomes" id="UP001596405"/>
    </source>
</evidence>
<dbReference type="Proteomes" id="UP001596405">
    <property type="component" value="Unassembled WGS sequence"/>
</dbReference>
<evidence type="ECO:0008006" key="5">
    <source>
        <dbReference type="Google" id="ProtNLM"/>
    </source>
</evidence>
<evidence type="ECO:0000256" key="1">
    <source>
        <dbReference type="SAM" id="Coils"/>
    </source>
</evidence>
<feature type="compositionally biased region" description="Polar residues" evidence="2">
    <location>
        <begin position="55"/>
        <end position="69"/>
    </location>
</feature>
<keyword evidence="1" id="KW-0175">Coiled coil</keyword>
<organism evidence="3 4">
    <name type="scientific">Rufibacter roseus</name>
    <dbReference type="NCBI Taxonomy" id="1567108"/>
    <lineage>
        <taxon>Bacteria</taxon>
        <taxon>Pseudomonadati</taxon>
        <taxon>Bacteroidota</taxon>
        <taxon>Cytophagia</taxon>
        <taxon>Cytophagales</taxon>
        <taxon>Hymenobacteraceae</taxon>
        <taxon>Rufibacter</taxon>
    </lineage>
</organism>
<comment type="caution">
    <text evidence="3">The sequence shown here is derived from an EMBL/GenBank/DDBJ whole genome shotgun (WGS) entry which is preliminary data.</text>
</comment>
<dbReference type="EMBL" id="JBHSYQ010000003">
    <property type="protein sequence ID" value="MFC6997552.1"/>
    <property type="molecule type" value="Genomic_DNA"/>
</dbReference>
<evidence type="ECO:0000313" key="3">
    <source>
        <dbReference type="EMBL" id="MFC6997552.1"/>
    </source>
</evidence>